<dbReference type="PROSITE" id="PS00107">
    <property type="entry name" value="PROTEIN_KINASE_ATP"/>
    <property type="match status" value="1"/>
</dbReference>
<dbReference type="Gene3D" id="3.30.200.20">
    <property type="entry name" value="Phosphorylase Kinase, domain 1"/>
    <property type="match status" value="1"/>
</dbReference>
<dbReference type="InterPro" id="IPR008271">
    <property type="entry name" value="Ser/Thr_kinase_AS"/>
</dbReference>
<dbReference type="InterPro" id="IPR011009">
    <property type="entry name" value="Kinase-like_dom_sf"/>
</dbReference>
<dbReference type="CDD" id="cd14014">
    <property type="entry name" value="STKc_PknB_like"/>
    <property type="match status" value="1"/>
</dbReference>
<dbReference type="PROSITE" id="PS50011">
    <property type="entry name" value="PROTEIN_KINASE_DOM"/>
    <property type="match status" value="1"/>
</dbReference>
<dbReference type="SUPFAM" id="SSF51905">
    <property type="entry name" value="FAD/NAD(P)-binding domain"/>
    <property type="match status" value="1"/>
</dbReference>
<dbReference type="SUPFAM" id="SSF54373">
    <property type="entry name" value="FAD-linked reductases, C-terminal domain"/>
    <property type="match status" value="1"/>
</dbReference>
<evidence type="ECO:0000256" key="1">
    <source>
        <dbReference type="ARBA" id="ARBA00022741"/>
    </source>
</evidence>
<proteinExistence type="predicted"/>
<dbReference type="InterPro" id="IPR017441">
    <property type="entry name" value="Protein_kinase_ATP_BS"/>
</dbReference>
<reference evidence="6 7" key="1">
    <citation type="submission" date="2023-10" db="EMBL/GenBank/DDBJ databases">
        <title>Development of a sustainable strategy for remediation of hydrocarbon-contaminated territories based on the waste exchange concept.</title>
        <authorList>
            <person name="Krivoruchko A."/>
        </authorList>
    </citation>
    <scope>NUCLEOTIDE SEQUENCE [LARGE SCALE GENOMIC DNA]</scope>
    <source>
        <strain evidence="6 7">IEGM 1323</strain>
    </source>
</reference>
<dbReference type="InterPro" id="IPR002937">
    <property type="entry name" value="Amino_oxidase"/>
</dbReference>
<dbReference type="EMBL" id="JAWLJX010000002">
    <property type="protein sequence ID" value="MDV6261860.1"/>
    <property type="molecule type" value="Genomic_DNA"/>
</dbReference>
<evidence type="ECO:0000256" key="4">
    <source>
        <dbReference type="SAM" id="MobiDB-lite"/>
    </source>
</evidence>
<keyword evidence="2 3" id="KW-0067">ATP-binding</keyword>
<feature type="compositionally biased region" description="Low complexity" evidence="4">
    <location>
        <begin position="397"/>
        <end position="411"/>
    </location>
</feature>
<dbReference type="SMART" id="SM00220">
    <property type="entry name" value="S_TKc"/>
    <property type="match status" value="1"/>
</dbReference>
<dbReference type="Proteomes" id="UP001185755">
    <property type="component" value="Unassembled WGS sequence"/>
</dbReference>
<accession>A0ABU4BCD0</accession>
<gene>
    <name evidence="6" type="ORF">R3P96_10940</name>
</gene>
<name>A0ABU4BCD0_9NOCA</name>
<dbReference type="PANTHER" id="PTHR10742:SF410">
    <property type="entry name" value="LYSINE-SPECIFIC HISTONE DEMETHYLASE 2"/>
    <property type="match status" value="1"/>
</dbReference>
<dbReference type="PANTHER" id="PTHR10742">
    <property type="entry name" value="FLAVIN MONOAMINE OXIDASE"/>
    <property type="match status" value="1"/>
</dbReference>
<dbReference type="SUPFAM" id="SSF56112">
    <property type="entry name" value="Protein kinase-like (PK-like)"/>
    <property type="match status" value="1"/>
</dbReference>
<keyword evidence="1 3" id="KW-0547">Nucleotide-binding</keyword>
<evidence type="ECO:0000259" key="5">
    <source>
        <dbReference type="PROSITE" id="PS50011"/>
    </source>
</evidence>
<organism evidence="6 7">
    <name type="scientific">Rhodococcoides yunnanense</name>
    <dbReference type="NCBI Taxonomy" id="278209"/>
    <lineage>
        <taxon>Bacteria</taxon>
        <taxon>Bacillati</taxon>
        <taxon>Actinomycetota</taxon>
        <taxon>Actinomycetes</taxon>
        <taxon>Mycobacteriales</taxon>
        <taxon>Nocardiaceae</taxon>
        <taxon>Rhodococcoides</taxon>
    </lineage>
</organism>
<keyword evidence="7" id="KW-1185">Reference proteome</keyword>
<feature type="region of interest" description="Disordered" evidence="4">
    <location>
        <begin position="342"/>
        <end position="448"/>
    </location>
</feature>
<dbReference type="InterPro" id="IPR000719">
    <property type="entry name" value="Prot_kinase_dom"/>
</dbReference>
<dbReference type="Pfam" id="PF01593">
    <property type="entry name" value="Amino_oxidase"/>
    <property type="match status" value="1"/>
</dbReference>
<evidence type="ECO:0000256" key="2">
    <source>
        <dbReference type="ARBA" id="ARBA00022840"/>
    </source>
</evidence>
<feature type="binding site" evidence="3">
    <location>
        <position position="48"/>
    </location>
    <ligand>
        <name>ATP</name>
        <dbReference type="ChEBI" id="CHEBI:30616"/>
    </ligand>
</feature>
<protein>
    <submittedName>
        <fullName evidence="6">FAD-dependent oxidoreductase</fullName>
    </submittedName>
</protein>
<dbReference type="Gene3D" id="1.10.510.10">
    <property type="entry name" value="Transferase(Phosphotransferase) domain 1"/>
    <property type="match status" value="1"/>
</dbReference>
<dbReference type="Gene3D" id="3.90.660.10">
    <property type="match status" value="1"/>
</dbReference>
<feature type="compositionally biased region" description="Gly residues" evidence="4">
    <location>
        <begin position="412"/>
        <end position="442"/>
    </location>
</feature>
<dbReference type="RefSeq" id="WP_317564320.1">
    <property type="nucleotide sequence ID" value="NZ_JAWLJX010000002.1"/>
</dbReference>
<dbReference type="Pfam" id="PF00069">
    <property type="entry name" value="Pkinase"/>
    <property type="match status" value="1"/>
</dbReference>
<dbReference type="InterPro" id="IPR036188">
    <property type="entry name" value="FAD/NAD-bd_sf"/>
</dbReference>
<feature type="domain" description="Protein kinase" evidence="5">
    <location>
        <begin position="19"/>
        <end position="278"/>
    </location>
</feature>
<evidence type="ECO:0000256" key="3">
    <source>
        <dbReference type="PROSITE-ProRule" id="PRU10141"/>
    </source>
</evidence>
<comment type="caution">
    <text evidence="6">The sequence shown here is derived from an EMBL/GenBank/DDBJ whole genome shotgun (WGS) entry which is preliminary data.</text>
</comment>
<dbReference type="PROSITE" id="PS00108">
    <property type="entry name" value="PROTEIN_KINASE_ST"/>
    <property type="match status" value="1"/>
</dbReference>
<feature type="compositionally biased region" description="Polar residues" evidence="4">
    <location>
        <begin position="360"/>
        <end position="394"/>
    </location>
</feature>
<dbReference type="Gene3D" id="3.50.50.60">
    <property type="entry name" value="FAD/NAD(P)-binding domain"/>
    <property type="match status" value="1"/>
</dbReference>
<evidence type="ECO:0000313" key="6">
    <source>
        <dbReference type="EMBL" id="MDV6261860.1"/>
    </source>
</evidence>
<sequence>MDENARSRAAQDRLFAGRYRLGAVLGRGAMADVVHAEDQVLGRSVAVKIFRHGEPVDTVQRIDAEIRTLASLSHPGLVTLYDAGTAQDARGVPSPYLVMELIDGPTLNSFRLNRPMPAVHVARIGSEMAEALASIHDRGVVHRDIKPANILIAHAPDSGAGQCVKLADFGIARVVDSERLTEHGTTVGTAHYLSPEQATGTSAGPPTDIYTLGLVLIECLTGTMVFEGSAVAAAVARLHRDPAVPEELGPEWHSLLTAMTSRQPEDRPDAAAVAHRLRRIVRSATPLPPTAVIPVERTNVVAAVDPVGTALHPPRRRWMVPGAAALVLALGAGIIWIASSVSDDPGQVPASTPTPTPTPNESTIAVPTTQVPEPTATTFSNPSDAEITPSSNPVLIQPAAPAAPQQNESPGTGNGNNGNGNGNGNSSPGNGGNGNSGNGNSGPGNPVEETEQAHHVIGAAMTHFDTIVVGAGISGATAARILHRAGRRVVVLEARDRVGGRVWTVRGDGDTLDVGASWIHGIDNNPLADAVRAFGIRTAEFTVGSYQPDGRPIAYYSPTGARLSESAAARFAADVHDFDGLFARTVAESPPRTSFGDAVERTLTRLNWDSDRLDRVREFLGHRAEEQLGVDRGDLDAHGLDDDAIDGDEVVFPDGYDELAVRLTEGLDIRLEHEVTQVSWREDGVVVTTAAGSFSADRAVVTVPIGVLKSPNFGVEPPLPEPVSGALDRLAMNAFEKVFLQFPVKFWDENVYAIRQQGEAGRWWHSWYDVTQPDGRPTLLTFAAGPCGQETRRWSDERIGDSIVHTLRGIYGDRVVAPDSVYVTRWQDDPFSYGSYSYMTVGSQTRDHDDLATPIGGVLHLAGEATWTEDPATVTAAMKSGHRAAERILGRAVPFSDLWTLSDA</sequence>
<evidence type="ECO:0000313" key="7">
    <source>
        <dbReference type="Proteomes" id="UP001185755"/>
    </source>
</evidence>
<dbReference type="InterPro" id="IPR050281">
    <property type="entry name" value="Flavin_monoamine_oxidase"/>
</dbReference>